<dbReference type="EMBL" id="JBAHYK010001548">
    <property type="protein sequence ID" value="KAL0567591.1"/>
    <property type="molecule type" value="Genomic_DNA"/>
</dbReference>
<gene>
    <name evidence="1" type="ORF">V5O48_014403</name>
</gene>
<comment type="caution">
    <text evidence="1">The sequence shown here is derived from an EMBL/GenBank/DDBJ whole genome shotgun (WGS) entry which is preliminary data.</text>
</comment>
<protein>
    <submittedName>
        <fullName evidence="1">Uncharacterized protein</fullName>
    </submittedName>
</protein>
<evidence type="ECO:0000313" key="1">
    <source>
        <dbReference type="EMBL" id="KAL0567591.1"/>
    </source>
</evidence>
<organism evidence="1 2">
    <name type="scientific">Marasmius crinis-equi</name>
    <dbReference type="NCBI Taxonomy" id="585013"/>
    <lineage>
        <taxon>Eukaryota</taxon>
        <taxon>Fungi</taxon>
        <taxon>Dikarya</taxon>
        <taxon>Basidiomycota</taxon>
        <taxon>Agaricomycotina</taxon>
        <taxon>Agaricomycetes</taxon>
        <taxon>Agaricomycetidae</taxon>
        <taxon>Agaricales</taxon>
        <taxon>Marasmiineae</taxon>
        <taxon>Marasmiaceae</taxon>
        <taxon>Marasmius</taxon>
    </lineage>
</organism>
<proteinExistence type="predicted"/>
<dbReference type="Proteomes" id="UP001465976">
    <property type="component" value="Unassembled WGS sequence"/>
</dbReference>
<keyword evidence="2" id="KW-1185">Reference proteome</keyword>
<evidence type="ECO:0000313" key="2">
    <source>
        <dbReference type="Proteomes" id="UP001465976"/>
    </source>
</evidence>
<sequence>MSDSDSEQAEIARLLSETPKTEAPRLLLKTSSSHYPFLTQASDQELVKVFLEAENAPVPVYVEMDPFDTRVTQGPVDQAYDEFTYAIGRHLDLFYFRKALSQPLEGYAEEIYNGWTAVFPDPLRLSFVKERAGGNKEEAVKILKEALLNDSALARSRYRVKVQNSQDEEIFWKPIHVRSGLVTFEYLVNHTVRFDSFARWSSQVYVREVEKLRELKAQMRAAQNILHSYPFLDNPGFTSVVALENADAASNALSEGLNKFLRKKIVVHVA</sequence>
<name>A0ABR3EXH0_9AGAR</name>
<reference evidence="1 2" key="1">
    <citation type="submission" date="2024-02" db="EMBL/GenBank/DDBJ databases">
        <title>A draft genome for the cacao thread blight pathogen Marasmius crinis-equi.</title>
        <authorList>
            <person name="Cohen S.P."/>
            <person name="Baruah I.K."/>
            <person name="Amoako-Attah I."/>
            <person name="Bukari Y."/>
            <person name="Meinhardt L.W."/>
            <person name="Bailey B.A."/>
        </authorList>
    </citation>
    <scope>NUCLEOTIDE SEQUENCE [LARGE SCALE GENOMIC DNA]</scope>
    <source>
        <strain evidence="1 2">GH-76</strain>
    </source>
</reference>
<accession>A0ABR3EXH0</accession>